<dbReference type="STRING" id="695850.A0A067BN41"/>
<proteinExistence type="inferred from homology"/>
<dbReference type="Pfam" id="PF04525">
    <property type="entry name" value="LOR"/>
    <property type="match status" value="1"/>
</dbReference>
<sequence length="204" mass="23110">MGASMSSAEYRAVQLVPQSNFVAIDRKFTAPRVVTLDMKGQIWTWSGQDFLIRDADTGDVYFRIDAKAFSLRERKILRDNRGNVIAVTKEDLFSFMLTQRVFSSEATDHELLAIKTRLKMGFPELECSVRNLSTGRVHELRCKGDWTSRRAIISIDNGVVIAKLRQPLELGGARYFVDVAPGVDIALVTLVCIAMDEDERHRRN</sequence>
<dbReference type="EMBL" id="KK583340">
    <property type="protein sequence ID" value="KDO19638.1"/>
    <property type="molecule type" value="Genomic_DNA"/>
</dbReference>
<dbReference type="Proteomes" id="UP000030745">
    <property type="component" value="Unassembled WGS sequence"/>
</dbReference>
<dbReference type="Gene3D" id="2.40.160.200">
    <property type="entry name" value="LURP1-related"/>
    <property type="match status" value="1"/>
</dbReference>
<dbReference type="PANTHER" id="PTHR31087:SF161">
    <property type="entry name" value="TUBBY C 2 FAMILY PROTEIN"/>
    <property type="match status" value="1"/>
</dbReference>
<evidence type="ECO:0000313" key="2">
    <source>
        <dbReference type="EMBL" id="KDO19638.1"/>
    </source>
</evidence>
<organism evidence="2 3">
    <name type="scientific">Saprolegnia parasitica (strain CBS 223.65)</name>
    <dbReference type="NCBI Taxonomy" id="695850"/>
    <lineage>
        <taxon>Eukaryota</taxon>
        <taxon>Sar</taxon>
        <taxon>Stramenopiles</taxon>
        <taxon>Oomycota</taxon>
        <taxon>Saprolegniomycetes</taxon>
        <taxon>Saprolegniales</taxon>
        <taxon>Saprolegniaceae</taxon>
        <taxon>Saprolegnia</taxon>
    </lineage>
</organism>
<dbReference type="OMA" id="LEMKGNW"/>
<evidence type="ECO:0008006" key="4">
    <source>
        <dbReference type="Google" id="ProtNLM"/>
    </source>
</evidence>
<name>A0A067BN41_SAPPC</name>
<accession>A0A067BN41</accession>
<dbReference type="InterPro" id="IPR025659">
    <property type="entry name" value="Tubby-like_C"/>
</dbReference>
<keyword evidence="3" id="KW-1185">Reference proteome</keyword>
<dbReference type="GeneID" id="24136337"/>
<dbReference type="PANTHER" id="PTHR31087">
    <property type="match status" value="1"/>
</dbReference>
<gene>
    <name evidence="2" type="ORF">SPRG_14539</name>
</gene>
<comment type="similarity">
    <text evidence="1">Belongs to the LOR family.</text>
</comment>
<reference evidence="2 3" key="1">
    <citation type="journal article" date="2013" name="PLoS Genet.">
        <title>Distinctive expansion of potential virulence genes in the genome of the oomycete fish pathogen Saprolegnia parasitica.</title>
        <authorList>
            <person name="Jiang R.H."/>
            <person name="de Bruijn I."/>
            <person name="Haas B.J."/>
            <person name="Belmonte R."/>
            <person name="Lobach L."/>
            <person name="Christie J."/>
            <person name="van den Ackerveken G."/>
            <person name="Bottin A."/>
            <person name="Bulone V."/>
            <person name="Diaz-Moreno S.M."/>
            <person name="Dumas B."/>
            <person name="Fan L."/>
            <person name="Gaulin E."/>
            <person name="Govers F."/>
            <person name="Grenville-Briggs L.J."/>
            <person name="Horner N.R."/>
            <person name="Levin J.Z."/>
            <person name="Mammella M."/>
            <person name="Meijer H.J."/>
            <person name="Morris P."/>
            <person name="Nusbaum C."/>
            <person name="Oome S."/>
            <person name="Phillips A.J."/>
            <person name="van Rooyen D."/>
            <person name="Rzeszutek E."/>
            <person name="Saraiva M."/>
            <person name="Secombes C.J."/>
            <person name="Seidl M.F."/>
            <person name="Snel B."/>
            <person name="Stassen J.H."/>
            <person name="Sykes S."/>
            <person name="Tripathy S."/>
            <person name="van den Berg H."/>
            <person name="Vega-Arreguin J.C."/>
            <person name="Wawra S."/>
            <person name="Young S.K."/>
            <person name="Zeng Q."/>
            <person name="Dieguez-Uribeondo J."/>
            <person name="Russ C."/>
            <person name="Tyler B.M."/>
            <person name="van West P."/>
        </authorList>
    </citation>
    <scope>NUCLEOTIDE SEQUENCE [LARGE SCALE GENOMIC DNA]</scope>
    <source>
        <strain evidence="2 3">CBS 223.65</strain>
    </source>
</reference>
<dbReference type="SUPFAM" id="SSF54518">
    <property type="entry name" value="Tubby C-terminal domain-like"/>
    <property type="match status" value="1"/>
</dbReference>
<dbReference type="AlphaFoldDB" id="A0A067BN41"/>
<dbReference type="VEuPathDB" id="FungiDB:SPRG_14539"/>
<evidence type="ECO:0000313" key="3">
    <source>
        <dbReference type="Proteomes" id="UP000030745"/>
    </source>
</evidence>
<dbReference type="InterPro" id="IPR038595">
    <property type="entry name" value="LOR_sf"/>
</dbReference>
<dbReference type="InterPro" id="IPR007612">
    <property type="entry name" value="LOR"/>
</dbReference>
<dbReference type="RefSeq" id="XP_012209639.1">
    <property type="nucleotide sequence ID" value="XM_012354249.1"/>
</dbReference>
<dbReference type="KEGG" id="spar:SPRG_14539"/>
<evidence type="ECO:0000256" key="1">
    <source>
        <dbReference type="ARBA" id="ARBA00005437"/>
    </source>
</evidence>
<dbReference type="OrthoDB" id="101217at2759"/>
<protein>
    <recommendedName>
        <fullName evidence="4">Tubby C-terminal domain-containing protein</fullName>
    </recommendedName>
</protein>